<dbReference type="AlphaFoldDB" id="A0A3P3Y1K2"/>
<gene>
    <name evidence="1" type="ORF">PLBR_LOCUS1217</name>
</gene>
<protein>
    <submittedName>
        <fullName evidence="1">Uncharacterized protein</fullName>
    </submittedName>
</protein>
<dbReference type="EMBL" id="OVEO01000002">
    <property type="protein sequence ID" value="SPQ94002.1"/>
    <property type="molecule type" value="Genomic_DNA"/>
</dbReference>
<evidence type="ECO:0000313" key="1">
    <source>
        <dbReference type="EMBL" id="SPQ94002.1"/>
    </source>
</evidence>
<proteinExistence type="predicted"/>
<reference evidence="1 2" key="1">
    <citation type="submission" date="2018-03" db="EMBL/GenBank/DDBJ databases">
        <authorList>
            <person name="Fogelqvist J."/>
        </authorList>
    </citation>
    <scope>NUCLEOTIDE SEQUENCE [LARGE SCALE GENOMIC DNA]</scope>
</reference>
<name>A0A3P3Y1K2_PLABS</name>
<geneLocation type="mitochondrion" evidence="1"/>
<accession>A0A3P3Y1K2</accession>
<keyword evidence="1" id="KW-0496">Mitochondrion</keyword>
<dbReference type="Proteomes" id="UP000290189">
    <property type="component" value="Unassembled WGS sequence"/>
</dbReference>
<sequence length="70" mass="7821">MFCGTLCVTVHISRLRRDAKTGVVSPFCSVTLSSWTPAPGCVFIPLGSPVTRRLHSNHEDWIETRYSIET</sequence>
<organism evidence="1 2">
    <name type="scientific">Plasmodiophora brassicae</name>
    <name type="common">Clubroot disease agent</name>
    <dbReference type="NCBI Taxonomy" id="37360"/>
    <lineage>
        <taxon>Eukaryota</taxon>
        <taxon>Sar</taxon>
        <taxon>Rhizaria</taxon>
        <taxon>Endomyxa</taxon>
        <taxon>Phytomyxea</taxon>
        <taxon>Plasmodiophorida</taxon>
        <taxon>Plasmodiophoridae</taxon>
        <taxon>Plasmodiophora</taxon>
    </lineage>
</organism>
<evidence type="ECO:0000313" key="2">
    <source>
        <dbReference type="Proteomes" id="UP000290189"/>
    </source>
</evidence>